<keyword evidence="5" id="KW-0862">Zinc</keyword>
<dbReference type="InterPro" id="IPR050072">
    <property type="entry name" value="Peptidase_M20A"/>
</dbReference>
<keyword evidence="3" id="KW-0479">Metal-binding</keyword>
<evidence type="ECO:0000256" key="5">
    <source>
        <dbReference type="ARBA" id="ARBA00022833"/>
    </source>
</evidence>
<evidence type="ECO:0000256" key="1">
    <source>
        <dbReference type="ARBA" id="ARBA00001947"/>
    </source>
</evidence>
<dbReference type="RefSeq" id="WP_075729389.1">
    <property type="nucleotide sequence ID" value="NZ_BJNB01000012.1"/>
</dbReference>
<dbReference type="Gene3D" id="3.30.70.360">
    <property type="match status" value="1"/>
</dbReference>
<proteinExistence type="inferred from homology"/>
<gene>
    <name evidence="7" type="ORF">CFLV_03760</name>
</gene>
<dbReference type="GeneID" id="82879838"/>
<dbReference type="PANTHER" id="PTHR43808">
    <property type="entry name" value="ACETYLORNITHINE DEACETYLASE"/>
    <property type="match status" value="1"/>
</dbReference>
<dbReference type="InterPro" id="IPR036264">
    <property type="entry name" value="Bact_exopeptidase_dim_dom"/>
</dbReference>
<accession>A0A1L7CKK1</accession>
<evidence type="ECO:0000259" key="6">
    <source>
        <dbReference type="Pfam" id="PF07687"/>
    </source>
</evidence>
<dbReference type="GO" id="GO:0016787">
    <property type="term" value="F:hydrolase activity"/>
    <property type="evidence" value="ECO:0007669"/>
    <property type="project" value="UniProtKB-KW"/>
</dbReference>
<sequence>MDIQAENLELLRGLIRNRCVNDGTPGSGHEVRNADLLEEYFQGSGAQVQRFEPLPGRVSIAFAVPGSDPSAEPLTLLGHIDVVPVDEDKWIHEPFGAEIVDGVLYGRGALDMLFITAAQATAVREIAIQAQQGNPPRGTVTFVALADEENGGGLGARWIAENHPEAFSWKNCLSEMGGSHLPVRDGSDALVINVGEKGVFQRRLHASGDTGHGSMPYRKHSSILALADAAQRIGSFEPPAAFDHMWARFVEAFHFDPATTAALVAGAADDEAYETFGDLTTFALSFSHNSIALTGLRAGSSVNVIPSHAYLNLDIRALPGDTADSVDAMIRAALGDLSDTIEIERLTHEPPSTSPAEGPLWEAMVDTYGEFFPQASVIPVYAAGGSDLRFGRRMGGIGYGFSLHARGRFLAEVNEELHSHDECIHLEDVDLTLAAYRGVCKRFVY</sequence>
<dbReference type="InterPro" id="IPR002933">
    <property type="entry name" value="Peptidase_M20"/>
</dbReference>
<feature type="domain" description="Peptidase M20 dimerisation" evidence="6">
    <location>
        <begin position="194"/>
        <end position="336"/>
    </location>
</feature>
<keyword evidence="8" id="KW-1185">Reference proteome</keyword>
<dbReference type="KEGG" id="cfc:CFLV_03760"/>
<evidence type="ECO:0000256" key="3">
    <source>
        <dbReference type="ARBA" id="ARBA00022723"/>
    </source>
</evidence>
<dbReference type="Gene3D" id="3.40.630.10">
    <property type="entry name" value="Zn peptidases"/>
    <property type="match status" value="1"/>
</dbReference>
<name>A0A1L7CKK1_CORFL</name>
<dbReference type="Proteomes" id="UP000185479">
    <property type="component" value="Chromosome"/>
</dbReference>
<dbReference type="Pfam" id="PF07687">
    <property type="entry name" value="M20_dimer"/>
    <property type="match status" value="1"/>
</dbReference>
<dbReference type="SUPFAM" id="SSF55031">
    <property type="entry name" value="Bacterial exopeptidase dimerisation domain"/>
    <property type="match status" value="1"/>
</dbReference>
<dbReference type="SUPFAM" id="SSF53187">
    <property type="entry name" value="Zn-dependent exopeptidases"/>
    <property type="match status" value="1"/>
</dbReference>
<evidence type="ECO:0000313" key="8">
    <source>
        <dbReference type="Proteomes" id="UP000185479"/>
    </source>
</evidence>
<reference evidence="7 8" key="1">
    <citation type="submission" date="2014-08" db="EMBL/GenBank/DDBJ databases">
        <title>Complete genome sequence of Corynebacterium flavescens OJ8(T)(=DSM 20296(T)), isolated from cheese.</title>
        <authorList>
            <person name="Ruckert C."/>
            <person name="Albersmeier A."/>
            <person name="Winkler A."/>
            <person name="Kalinowski J."/>
        </authorList>
    </citation>
    <scope>NUCLEOTIDE SEQUENCE [LARGE SCALE GENOMIC DNA]</scope>
    <source>
        <strain evidence="7 8">OJ8</strain>
    </source>
</reference>
<dbReference type="InterPro" id="IPR011650">
    <property type="entry name" value="Peptidase_M20_dimer"/>
</dbReference>
<evidence type="ECO:0000256" key="2">
    <source>
        <dbReference type="ARBA" id="ARBA00006247"/>
    </source>
</evidence>
<dbReference type="Pfam" id="PF01546">
    <property type="entry name" value="Peptidase_M20"/>
    <property type="match status" value="1"/>
</dbReference>
<evidence type="ECO:0000256" key="4">
    <source>
        <dbReference type="ARBA" id="ARBA00022801"/>
    </source>
</evidence>
<keyword evidence="4" id="KW-0378">Hydrolase</keyword>
<dbReference type="Gene3D" id="1.10.150.900">
    <property type="match status" value="1"/>
</dbReference>
<dbReference type="STRING" id="28028.CFLV_03760"/>
<comment type="similarity">
    <text evidence="2">Belongs to the peptidase M20A family.</text>
</comment>
<protein>
    <submittedName>
        <fullName evidence="7">Acetylornithine deacetylase</fullName>
    </submittedName>
</protein>
<organism evidence="7 8">
    <name type="scientific">Corynebacterium flavescens</name>
    <dbReference type="NCBI Taxonomy" id="28028"/>
    <lineage>
        <taxon>Bacteria</taxon>
        <taxon>Bacillati</taxon>
        <taxon>Actinomycetota</taxon>
        <taxon>Actinomycetes</taxon>
        <taxon>Mycobacteriales</taxon>
        <taxon>Corynebacteriaceae</taxon>
        <taxon>Corynebacterium</taxon>
    </lineage>
</organism>
<dbReference type="EMBL" id="CP009246">
    <property type="protein sequence ID" value="APT86390.1"/>
    <property type="molecule type" value="Genomic_DNA"/>
</dbReference>
<evidence type="ECO:0000313" key="7">
    <source>
        <dbReference type="EMBL" id="APT86390.1"/>
    </source>
</evidence>
<dbReference type="AlphaFoldDB" id="A0A1L7CKK1"/>
<comment type="cofactor">
    <cofactor evidence="1">
        <name>Zn(2+)</name>
        <dbReference type="ChEBI" id="CHEBI:29105"/>
    </cofactor>
</comment>
<dbReference type="PANTHER" id="PTHR43808:SF8">
    <property type="entry name" value="PEPTIDASE M20 DIMERISATION DOMAIN-CONTAINING PROTEIN"/>
    <property type="match status" value="1"/>
</dbReference>
<dbReference type="OrthoDB" id="7055905at2"/>
<dbReference type="GO" id="GO:0046872">
    <property type="term" value="F:metal ion binding"/>
    <property type="evidence" value="ECO:0007669"/>
    <property type="project" value="UniProtKB-KW"/>
</dbReference>